<protein>
    <recommendedName>
        <fullName evidence="2">DUF4202 family protein</fullName>
    </recommendedName>
</protein>
<comment type="caution">
    <text evidence="1">The sequence shown here is derived from an EMBL/GenBank/DDBJ whole genome shotgun (WGS) entry which is preliminary data.</text>
</comment>
<dbReference type="Pfam" id="PF13875">
    <property type="entry name" value="DUF4202"/>
    <property type="match status" value="1"/>
</dbReference>
<gene>
    <name evidence="1" type="ORF">S01H4_56337</name>
</gene>
<dbReference type="AlphaFoldDB" id="X1CX42"/>
<evidence type="ECO:0000313" key="1">
    <source>
        <dbReference type="EMBL" id="GAH13051.1"/>
    </source>
</evidence>
<dbReference type="SUPFAM" id="SSF109604">
    <property type="entry name" value="HD-domain/PDEase-like"/>
    <property type="match status" value="1"/>
</dbReference>
<dbReference type="InterPro" id="IPR025255">
    <property type="entry name" value="DUF4202"/>
</dbReference>
<name>X1CX42_9ZZZZ</name>
<feature type="non-terminal residue" evidence="1">
    <location>
        <position position="1"/>
    </location>
</feature>
<proteinExistence type="predicted"/>
<sequence length="210" mass="24206">KTYVESLFAGMMDSIECAKRKIRSVISKSGVSEDPVHAENVLEWVLKLKPDADEALQIAALAHDIDRADKRRKVCRSYFNDYNAFKAAHANNSAMILKEILHKCRVEQSIIDESCRLVERHEVGGDPRSDLLKDADSISYFEVNMPLYFQREGYEETLKRCIWGYRRLSPNLKMLCRNITYPQHSLVKILKEAIYKASEGDEDSLTRRCT</sequence>
<accession>X1CX42</accession>
<dbReference type="EMBL" id="BART01032634">
    <property type="protein sequence ID" value="GAH13051.1"/>
    <property type="molecule type" value="Genomic_DNA"/>
</dbReference>
<evidence type="ECO:0008006" key="2">
    <source>
        <dbReference type="Google" id="ProtNLM"/>
    </source>
</evidence>
<dbReference type="Gene3D" id="1.10.3210.10">
    <property type="entry name" value="Hypothetical protein af1432"/>
    <property type="match status" value="1"/>
</dbReference>
<organism evidence="1">
    <name type="scientific">marine sediment metagenome</name>
    <dbReference type="NCBI Taxonomy" id="412755"/>
    <lineage>
        <taxon>unclassified sequences</taxon>
        <taxon>metagenomes</taxon>
        <taxon>ecological metagenomes</taxon>
    </lineage>
</organism>
<reference evidence="1" key="1">
    <citation type="journal article" date="2014" name="Front. Microbiol.">
        <title>High frequency of phylogenetically diverse reductive dehalogenase-homologous genes in deep subseafloor sedimentary metagenomes.</title>
        <authorList>
            <person name="Kawai M."/>
            <person name="Futagami T."/>
            <person name="Toyoda A."/>
            <person name="Takaki Y."/>
            <person name="Nishi S."/>
            <person name="Hori S."/>
            <person name="Arai W."/>
            <person name="Tsubouchi T."/>
            <person name="Morono Y."/>
            <person name="Uchiyama I."/>
            <person name="Ito T."/>
            <person name="Fujiyama A."/>
            <person name="Inagaki F."/>
            <person name="Takami H."/>
        </authorList>
    </citation>
    <scope>NUCLEOTIDE SEQUENCE</scope>
    <source>
        <strain evidence="1">Expedition CK06-06</strain>
    </source>
</reference>